<feature type="transmembrane region" description="Helical" evidence="2">
    <location>
        <begin position="438"/>
        <end position="461"/>
    </location>
</feature>
<feature type="transmembrane region" description="Helical" evidence="2">
    <location>
        <begin position="112"/>
        <end position="134"/>
    </location>
</feature>
<keyword evidence="2" id="KW-0472">Membrane</keyword>
<evidence type="ECO:0008006" key="5">
    <source>
        <dbReference type="Google" id="ProtNLM"/>
    </source>
</evidence>
<keyword evidence="2" id="KW-0812">Transmembrane</keyword>
<dbReference type="OrthoDB" id="9764596at2"/>
<feature type="transmembrane region" description="Helical" evidence="2">
    <location>
        <begin position="46"/>
        <end position="67"/>
    </location>
</feature>
<sequence>MANSPSRPAGALPLSTRLLYGSGTIAFGVKDQGFNALLMLFYNQVVGLPAAWVGSAIMIAMIADALFDPLLGQYSDNVRTRWGRRHPFMYAAALPIAASYLLLWMPPEMPHGAQFGWLVVTAIIVRFSISLYEIPSTALLAEFTSDYDERTKLVAARYFFGVCGGIGMTVVTFGYFLQPTPTQPVGHLNVGGYVTYAWVAAAIMLVSVLISSLGTQKEVLKRPPPPPAVKLPVGQMLREMLGILVHPAYISILLASLFFAVASGLNMSLAVYFSTYFWELSATQIATVASSSIVGIILAFVVVLPLSARFGKKPSAMLMFGLSLLSSVTPLILRLTGLFPVNGDPLLIWLLMGQLAFGMMTTIAGGILAVSMVADVTDQIQLETGRRSEGLLFSAATMVNKAISGMGIMLAGLLLAFVKFPENAQPGHVTADTLRGLASIYMGVLSIATIIAIICLAYYPISRSRHLENIRQLGEAAAE</sequence>
<dbReference type="EMBL" id="NISJ01000011">
    <property type="protein sequence ID" value="OWQ92854.1"/>
    <property type="molecule type" value="Genomic_DNA"/>
</dbReference>
<dbReference type="GO" id="GO:0005886">
    <property type="term" value="C:plasma membrane"/>
    <property type="evidence" value="ECO:0007669"/>
    <property type="project" value="TreeGrafter"/>
</dbReference>
<accession>A0A246JJP2</accession>
<comment type="similarity">
    <text evidence="1">Belongs to the sodium:galactoside symporter (TC 2.A.2) family.</text>
</comment>
<evidence type="ECO:0000256" key="2">
    <source>
        <dbReference type="SAM" id="Phobius"/>
    </source>
</evidence>
<comment type="caution">
    <text evidence="3">The sequence shown here is derived from an EMBL/GenBank/DDBJ whole genome shotgun (WGS) entry which is preliminary data.</text>
</comment>
<gene>
    <name evidence="3" type="ORF">CDQ91_17020</name>
</gene>
<feature type="transmembrane region" description="Helical" evidence="2">
    <location>
        <begin position="285"/>
        <end position="304"/>
    </location>
</feature>
<dbReference type="Proteomes" id="UP000197097">
    <property type="component" value="Unassembled WGS sequence"/>
</dbReference>
<dbReference type="SUPFAM" id="SSF103473">
    <property type="entry name" value="MFS general substrate transporter"/>
    <property type="match status" value="1"/>
</dbReference>
<evidence type="ECO:0000313" key="4">
    <source>
        <dbReference type="Proteomes" id="UP000197097"/>
    </source>
</evidence>
<dbReference type="InterPro" id="IPR036259">
    <property type="entry name" value="MFS_trans_sf"/>
</dbReference>
<organism evidence="3 4">
    <name type="scientific">Sphingopyxis witflariensis</name>
    <dbReference type="NCBI Taxonomy" id="173675"/>
    <lineage>
        <taxon>Bacteria</taxon>
        <taxon>Pseudomonadati</taxon>
        <taxon>Pseudomonadota</taxon>
        <taxon>Alphaproteobacteria</taxon>
        <taxon>Sphingomonadales</taxon>
        <taxon>Sphingomonadaceae</taxon>
        <taxon>Sphingopyxis</taxon>
    </lineage>
</organism>
<feature type="transmembrane region" description="Helical" evidence="2">
    <location>
        <begin position="347"/>
        <end position="370"/>
    </location>
</feature>
<keyword evidence="4" id="KW-1185">Reference proteome</keyword>
<keyword evidence="2" id="KW-1133">Transmembrane helix</keyword>
<feature type="transmembrane region" description="Helical" evidence="2">
    <location>
        <begin position="316"/>
        <end position="335"/>
    </location>
</feature>
<dbReference type="PANTHER" id="PTHR11328">
    <property type="entry name" value="MAJOR FACILITATOR SUPERFAMILY DOMAIN-CONTAINING PROTEIN"/>
    <property type="match status" value="1"/>
</dbReference>
<name>A0A246JJP2_9SPHN</name>
<dbReference type="PANTHER" id="PTHR11328:SF24">
    <property type="entry name" value="MAJOR FACILITATOR SUPERFAMILY (MFS) PROFILE DOMAIN-CONTAINING PROTEIN"/>
    <property type="match status" value="1"/>
</dbReference>
<dbReference type="Gene3D" id="1.20.1250.20">
    <property type="entry name" value="MFS general substrate transporter like domains"/>
    <property type="match status" value="2"/>
</dbReference>
<evidence type="ECO:0000313" key="3">
    <source>
        <dbReference type="EMBL" id="OWQ92854.1"/>
    </source>
</evidence>
<dbReference type="GO" id="GO:0015293">
    <property type="term" value="F:symporter activity"/>
    <property type="evidence" value="ECO:0007669"/>
    <property type="project" value="InterPro"/>
</dbReference>
<feature type="transmembrane region" description="Helical" evidence="2">
    <location>
        <begin position="248"/>
        <end position="273"/>
    </location>
</feature>
<dbReference type="RefSeq" id="WP_088473906.1">
    <property type="nucleotide sequence ID" value="NZ_NISJ01000011.1"/>
</dbReference>
<feature type="transmembrane region" description="Helical" evidence="2">
    <location>
        <begin position="196"/>
        <end position="214"/>
    </location>
</feature>
<reference evidence="3 4" key="1">
    <citation type="journal article" date="2002" name="Int. J. Syst. Evol. Microbiol.">
        <title>Sphingopyxis witflariensis sp. nov., isolated from activated sludge.</title>
        <authorList>
            <person name="Kampfer P."/>
            <person name="Witzenberger R."/>
            <person name="Denner E.B."/>
            <person name="Busse H.J."/>
            <person name="Neef A."/>
        </authorList>
    </citation>
    <scope>NUCLEOTIDE SEQUENCE [LARGE SCALE GENOMIC DNA]</scope>
    <source>
        <strain evidence="3 4">DSM 14551</strain>
    </source>
</reference>
<evidence type="ECO:0000256" key="1">
    <source>
        <dbReference type="ARBA" id="ARBA00009617"/>
    </source>
</evidence>
<proteinExistence type="inferred from homology"/>
<feature type="transmembrane region" description="Helical" evidence="2">
    <location>
        <begin position="88"/>
        <end position="106"/>
    </location>
</feature>
<protein>
    <recommendedName>
        <fullName evidence="5">Sugar transporter</fullName>
    </recommendedName>
</protein>
<dbReference type="GO" id="GO:0008643">
    <property type="term" value="P:carbohydrate transport"/>
    <property type="evidence" value="ECO:0007669"/>
    <property type="project" value="InterPro"/>
</dbReference>
<feature type="transmembrane region" description="Helical" evidence="2">
    <location>
        <begin position="391"/>
        <end position="418"/>
    </location>
</feature>
<dbReference type="Pfam" id="PF13347">
    <property type="entry name" value="MFS_2"/>
    <property type="match status" value="1"/>
</dbReference>
<dbReference type="AlphaFoldDB" id="A0A246JJP2"/>
<dbReference type="InterPro" id="IPR039672">
    <property type="entry name" value="MFS_2"/>
</dbReference>
<feature type="transmembrane region" description="Helical" evidence="2">
    <location>
        <begin position="155"/>
        <end position="176"/>
    </location>
</feature>